<protein>
    <submittedName>
        <fullName evidence="7">RNA polymerase sigma-70 factor</fullName>
    </submittedName>
</protein>
<dbReference type="PANTHER" id="PTHR43133">
    <property type="entry name" value="RNA POLYMERASE ECF-TYPE SIGMA FACTO"/>
    <property type="match status" value="1"/>
</dbReference>
<dbReference type="Gene3D" id="1.10.1740.10">
    <property type="match status" value="1"/>
</dbReference>
<feature type="domain" description="RNA polymerase sigma-70 region 2" evidence="5">
    <location>
        <begin position="28"/>
        <end position="91"/>
    </location>
</feature>
<dbReference type="AlphaFoldDB" id="A0A4V4H0B8"/>
<comment type="similarity">
    <text evidence="1">Belongs to the sigma-70 factor family. ECF subfamily.</text>
</comment>
<evidence type="ECO:0000313" key="7">
    <source>
        <dbReference type="EMBL" id="THU35996.1"/>
    </source>
</evidence>
<dbReference type="Pfam" id="PF08281">
    <property type="entry name" value="Sigma70_r4_2"/>
    <property type="match status" value="1"/>
</dbReference>
<sequence>MYSGQPYNEKELLLQLENGGREAFSYIFKEYYPALCAFAEKLTGAPQHVEDLVEEVFLKIWLKKQSFHDLKHLRDFLYKATRNACFDLNRRTIHSLERQALFLQNQEQWEQAADLDIIRTEVYRNILEEISRLPEQCSKIVHMGYIEGRSNDEIAQALGLSVQTVKNQKSRGISLLKLRLPPETFALLLLIARL</sequence>
<accession>A0A4V4H0B8</accession>
<organism evidence="7 8">
    <name type="scientific">Niastella caeni</name>
    <dbReference type="NCBI Taxonomy" id="2569763"/>
    <lineage>
        <taxon>Bacteria</taxon>
        <taxon>Pseudomonadati</taxon>
        <taxon>Bacteroidota</taxon>
        <taxon>Chitinophagia</taxon>
        <taxon>Chitinophagales</taxon>
        <taxon>Chitinophagaceae</taxon>
        <taxon>Niastella</taxon>
    </lineage>
</organism>
<keyword evidence="8" id="KW-1185">Reference proteome</keyword>
<dbReference type="EMBL" id="STFF01000006">
    <property type="protein sequence ID" value="THU35996.1"/>
    <property type="molecule type" value="Genomic_DNA"/>
</dbReference>
<comment type="caution">
    <text evidence="7">The sequence shown here is derived from an EMBL/GenBank/DDBJ whole genome shotgun (WGS) entry which is preliminary data.</text>
</comment>
<dbReference type="SUPFAM" id="SSF88946">
    <property type="entry name" value="Sigma2 domain of RNA polymerase sigma factors"/>
    <property type="match status" value="1"/>
</dbReference>
<dbReference type="InterPro" id="IPR013324">
    <property type="entry name" value="RNA_pol_sigma_r3/r4-like"/>
</dbReference>
<dbReference type="GO" id="GO:0006352">
    <property type="term" value="P:DNA-templated transcription initiation"/>
    <property type="evidence" value="ECO:0007669"/>
    <property type="project" value="InterPro"/>
</dbReference>
<dbReference type="Gene3D" id="1.10.10.10">
    <property type="entry name" value="Winged helix-like DNA-binding domain superfamily/Winged helix DNA-binding domain"/>
    <property type="match status" value="1"/>
</dbReference>
<dbReference type="InterPro" id="IPR013249">
    <property type="entry name" value="RNA_pol_sigma70_r4_t2"/>
</dbReference>
<evidence type="ECO:0000256" key="4">
    <source>
        <dbReference type="ARBA" id="ARBA00023163"/>
    </source>
</evidence>
<keyword evidence="2" id="KW-0805">Transcription regulation</keyword>
<dbReference type="InterPro" id="IPR014284">
    <property type="entry name" value="RNA_pol_sigma-70_dom"/>
</dbReference>
<evidence type="ECO:0000313" key="8">
    <source>
        <dbReference type="Proteomes" id="UP000306918"/>
    </source>
</evidence>
<dbReference type="SUPFAM" id="SSF88659">
    <property type="entry name" value="Sigma3 and sigma4 domains of RNA polymerase sigma factors"/>
    <property type="match status" value="1"/>
</dbReference>
<evidence type="ECO:0000256" key="2">
    <source>
        <dbReference type="ARBA" id="ARBA00023015"/>
    </source>
</evidence>
<dbReference type="InterPro" id="IPR039425">
    <property type="entry name" value="RNA_pol_sigma-70-like"/>
</dbReference>
<dbReference type="GO" id="GO:0016987">
    <property type="term" value="F:sigma factor activity"/>
    <property type="evidence" value="ECO:0007669"/>
    <property type="project" value="UniProtKB-KW"/>
</dbReference>
<dbReference type="NCBIfam" id="TIGR02937">
    <property type="entry name" value="sigma70-ECF"/>
    <property type="match status" value="1"/>
</dbReference>
<feature type="domain" description="RNA polymerase sigma factor 70 region 4 type 2" evidence="6">
    <location>
        <begin position="124"/>
        <end position="173"/>
    </location>
</feature>
<dbReference type="OrthoDB" id="656273at2"/>
<dbReference type="InterPro" id="IPR036388">
    <property type="entry name" value="WH-like_DNA-bd_sf"/>
</dbReference>
<name>A0A4V4H0B8_9BACT</name>
<dbReference type="Proteomes" id="UP000306918">
    <property type="component" value="Unassembled WGS sequence"/>
</dbReference>
<evidence type="ECO:0000259" key="5">
    <source>
        <dbReference type="Pfam" id="PF04542"/>
    </source>
</evidence>
<evidence type="ECO:0000256" key="1">
    <source>
        <dbReference type="ARBA" id="ARBA00010641"/>
    </source>
</evidence>
<dbReference type="InterPro" id="IPR007627">
    <property type="entry name" value="RNA_pol_sigma70_r2"/>
</dbReference>
<evidence type="ECO:0000259" key="6">
    <source>
        <dbReference type="Pfam" id="PF08281"/>
    </source>
</evidence>
<dbReference type="GO" id="GO:0003677">
    <property type="term" value="F:DNA binding"/>
    <property type="evidence" value="ECO:0007669"/>
    <property type="project" value="InterPro"/>
</dbReference>
<dbReference type="PANTHER" id="PTHR43133:SF46">
    <property type="entry name" value="RNA POLYMERASE SIGMA-70 FACTOR ECF SUBFAMILY"/>
    <property type="match status" value="1"/>
</dbReference>
<proteinExistence type="inferred from homology"/>
<dbReference type="InterPro" id="IPR014327">
    <property type="entry name" value="RNA_pol_sigma70_bacteroid"/>
</dbReference>
<evidence type="ECO:0000256" key="3">
    <source>
        <dbReference type="ARBA" id="ARBA00023082"/>
    </source>
</evidence>
<dbReference type="RefSeq" id="WP_136579236.1">
    <property type="nucleotide sequence ID" value="NZ_STFF01000006.1"/>
</dbReference>
<gene>
    <name evidence="7" type="ORF">FAM09_21650</name>
</gene>
<dbReference type="Pfam" id="PF04542">
    <property type="entry name" value="Sigma70_r2"/>
    <property type="match status" value="1"/>
</dbReference>
<keyword evidence="4" id="KW-0804">Transcription</keyword>
<keyword evidence="3" id="KW-0731">Sigma factor</keyword>
<reference evidence="7 8" key="1">
    <citation type="submission" date="2019-04" db="EMBL/GenBank/DDBJ databases">
        <title>Niastella caeni sp. nov., isolated from activated sludge.</title>
        <authorList>
            <person name="Sheng M."/>
        </authorList>
    </citation>
    <scope>NUCLEOTIDE SEQUENCE [LARGE SCALE GENOMIC DNA]</scope>
    <source>
        <strain evidence="7 8">HX-2-15</strain>
    </source>
</reference>
<dbReference type="NCBIfam" id="TIGR02985">
    <property type="entry name" value="Sig70_bacteroi1"/>
    <property type="match status" value="1"/>
</dbReference>
<dbReference type="InterPro" id="IPR013325">
    <property type="entry name" value="RNA_pol_sigma_r2"/>
</dbReference>